<reference evidence="1 2" key="1">
    <citation type="journal article" date="2012" name="Proc. Natl. Acad. Sci. U.S.A.">
        <title>Genome streamlining and chemical defense in a coral reef symbiosis.</title>
        <authorList>
            <person name="Kwan J.C."/>
            <person name="Donia M.S."/>
            <person name="Han A.W."/>
            <person name="Hirose E."/>
            <person name="Haygood M.G."/>
            <person name="Schmidt E.W."/>
        </authorList>
    </citation>
    <scope>NUCLEOTIDE SEQUENCE [LARGE SCALE GENOMIC DNA]</scope>
    <source>
        <strain evidence="1 2">L2</strain>
    </source>
</reference>
<evidence type="ECO:0000313" key="2">
    <source>
        <dbReference type="Proteomes" id="UP000010077"/>
    </source>
</evidence>
<dbReference type="AlphaFoldDB" id="K7YG51"/>
<name>K7YG51_9PROT</name>
<sequence length="37" mass="4285">MNFIVFNILNDICYNSCVMINNGFLSKQISKLVIDFL</sequence>
<organism evidence="1 2">
    <name type="scientific">Candidatus Endolissoclinum faulkneri L2</name>
    <dbReference type="NCBI Taxonomy" id="1193729"/>
    <lineage>
        <taxon>Bacteria</taxon>
        <taxon>Pseudomonadati</taxon>
        <taxon>Pseudomonadota</taxon>
        <taxon>Alphaproteobacteria</taxon>
        <taxon>Rhodospirillales</taxon>
        <taxon>Rhodospirillaceae</taxon>
        <taxon>Candidatus Endolissoclinum</taxon>
    </lineage>
</organism>
<gene>
    <name evidence="1" type="ORF">A1OE_390</name>
</gene>
<dbReference type="KEGG" id="thal:A1OE_390"/>
<dbReference type="EMBL" id="CP003539">
    <property type="protein sequence ID" value="AFX98585.1"/>
    <property type="molecule type" value="Genomic_DNA"/>
</dbReference>
<evidence type="ECO:0000313" key="1">
    <source>
        <dbReference type="EMBL" id="AFX98585.1"/>
    </source>
</evidence>
<dbReference type="HOGENOM" id="CLU_3341658_0_0_5"/>
<keyword evidence="2" id="KW-1185">Reference proteome</keyword>
<dbReference type="Proteomes" id="UP000010077">
    <property type="component" value="Chromosome"/>
</dbReference>
<accession>K7YG51</accession>
<proteinExistence type="predicted"/>
<protein>
    <submittedName>
        <fullName evidence="1">Uncharacterized protein</fullName>
    </submittedName>
</protein>